<dbReference type="Gene3D" id="2.40.160.20">
    <property type="match status" value="1"/>
</dbReference>
<protein>
    <submittedName>
        <fullName evidence="2">Outer membrane beta-barrel protein</fullName>
    </submittedName>
</protein>
<keyword evidence="3" id="KW-1185">Reference proteome</keyword>
<organism evidence="2 3">
    <name type="scientific">Mesobacterium hydrothermale</name>
    <dbReference type="NCBI Taxonomy" id="3111907"/>
    <lineage>
        <taxon>Bacteria</taxon>
        <taxon>Pseudomonadati</taxon>
        <taxon>Pseudomonadota</taxon>
        <taxon>Alphaproteobacteria</taxon>
        <taxon>Rhodobacterales</taxon>
        <taxon>Roseobacteraceae</taxon>
        <taxon>Mesobacterium</taxon>
    </lineage>
</organism>
<feature type="signal peptide" evidence="1">
    <location>
        <begin position="1"/>
        <end position="21"/>
    </location>
</feature>
<dbReference type="RefSeq" id="WP_326296544.1">
    <property type="nucleotide sequence ID" value="NZ_JAYLLH010000006.1"/>
</dbReference>
<evidence type="ECO:0000313" key="3">
    <source>
        <dbReference type="Proteomes" id="UP001348149"/>
    </source>
</evidence>
<feature type="chain" id="PRO_5046512201" evidence="1">
    <location>
        <begin position="22"/>
        <end position="218"/>
    </location>
</feature>
<evidence type="ECO:0000256" key="1">
    <source>
        <dbReference type="SAM" id="SignalP"/>
    </source>
</evidence>
<sequence length="218" mass="24228">MKRLILSASFLALSAATPALAETELSFYMGWQTLPHSRVTGVNPDTGLSFNRLVKFEGKPFAMPPYYGLRAAFWRSENFGWALEYTHTRAYVPGADRAALGFDRLEFSDGHNVATVNAMYRWQNKWDKLTPYVGAGVGVAVPHVDSTSTGGVRTLGFQYSGPAVRLLAGVRYDLNQRYALFTEYQFTYSTNDVDLGGVGKMSTDIKTNALNFGISYRF</sequence>
<reference evidence="2 3" key="1">
    <citation type="submission" date="2024-01" db="EMBL/GenBank/DDBJ databases">
        <title>Mesobacterium rodlantinim sp. nov., isolated from shallow sea hydrothermal systems off Kueishantao Island.</title>
        <authorList>
            <person name="Su Z."/>
            <person name="Tang K."/>
        </authorList>
    </citation>
    <scope>NUCLEOTIDE SEQUENCE [LARGE SCALE GENOMIC DNA]</scope>
    <source>
        <strain evidence="2 3">TK19101</strain>
    </source>
</reference>
<keyword evidence="1" id="KW-0732">Signal</keyword>
<dbReference type="InterPro" id="IPR011250">
    <property type="entry name" value="OMP/PagP_B-barrel"/>
</dbReference>
<evidence type="ECO:0000313" key="2">
    <source>
        <dbReference type="EMBL" id="MEC3860909.1"/>
    </source>
</evidence>
<comment type="caution">
    <text evidence="2">The sequence shown here is derived from an EMBL/GenBank/DDBJ whole genome shotgun (WGS) entry which is preliminary data.</text>
</comment>
<dbReference type="Proteomes" id="UP001348149">
    <property type="component" value="Unassembled WGS sequence"/>
</dbReference>
<dbReference type="EMBL" id="JAYLLH010000006">
    <property type="protein sequence ID" value="MEC3860909.1"/>
    <property type="molecule type" value="Genomic_DNA"/>
</dbReference>
<name>A0ABU6HEL1_9RHOB</name>
<proteinExistence type="predicted"/>
<accession>A0ABU6HEL1</accession>
<gene>
    <name evidence="2" type="ORF">VK792_06405</name>
</gene>
<dbReference type="SUPFAM" id="SSF56925">
    <property type="entry name" value="OMPA-like"/>
    <property type="match status" value="1"/>
</dbReference>